<protein>
    <submittedName>
        <fullName evidence="5">Uncharacterized protein isoform X1</fullName>
    </submittedName>
</protein>
<evidence type="ECO:0000313" key="4">
    <source>
        <dbReference type="Proteomes" id="UP000813463"/>
    </source>
</evidence>
<name>A0ABM3QYT5_SPIOL</name>
<evidence type="ECO:0000313" key="5">
    <source>
        <dbReference type="RefSeq" id="XP_056688521.1"/>
    </source>
</evidence>
<dbReference type="Pfam" id="PF14368">
    <property type="entry name" value="LTP_2"/>
    <property type="match status" value="1"/>
</dbReference>
<keyword evidence="2" id="KW-0732">Signal</keyword>
<feature type="signal peptide" evidence="2">
    <location>
        <begin position="1"/>
        <end position="24"/>
    </location>
</feature>
<feature type="region of interest" description="Disordered" evidence="1">
    <location>
        <begin position="103"/>
        <end position="127"/>
    </location>
</feature>
<dbReference type="Proteomes" id="UP000813463">
    <property type="component" value="Chromosome 6"/>
</dbReference>
<feature type="domain" description="Bifunctional inhibitor/plant lipid transfer protein/seed storage helical" evidence="3">
    <location>
        <begin position="14"/>
        <end position="102"/>
    </location>
</feature>
<evidence type="ECO:0000256" key="1">
    <source>
        <dbReference type="SAM" id="MobiDB-lite"/>
    </source>
</evidence>
<dbReference type="GeneID" id="130463414"/>
<proteinExistence type="predicted"/>
<gene>
    <name evidence="5" type="primary">LOC130463414</name>
</gene>
<evidence type="ECO:0000256" key="2">
    <source>
        <dbReference type="SAM" id="SignalP"/>
    </source>
</evidence>
<keyword evidence="4" id="KW-1185">Reference proteome</keyword>
<feature type="chain" id="PRO_5045271888" evidence="2">
    <location>
        <begin position="25"/>
        <end position="127"/>
    </location>
</feature>
<organism evidence="4 5">
    <name type="scientific">Spinacia oleracea</name>
    <name type="common">Spinach</name>
    <dbReference type="NCBI Taxonomy" id="3562"/>
    <lineage>
        <taxon>Eukaryota</taxon>
        <taxon>Viridiplantae</taxon>
        <taxon>Streptophyta</taxon>
        <taxon>Embryophyta</taxon>
        <taxon>Tracheophyta</taxon>
        <taxon>Spermatophyta</taxon>
        <taxon>Magnoliopsida</taxon>
        <taxon>eudicotyledons</taxon>
        <taxon>Gunneridae</taxon>
        <taxon>Pentapetalae</taxon>
        <taxon>Caryophyllales</taxon>
        <taxon>Chenopodiaceae</taxon>
        <taxon>Chenopodioideae</taxon>
        <taxon>Anserineae</taxon>
        <taxon>Spinacia</taxon>
    </lineage>
</organism>
<sequence length="127" mass="13154">MGSITLIVVGILVLLSLTTMPSLAQEAAPCWENIGPCLETAKAQNYTSAALQPCCPAISSAVIDETACFCLGKADILSQHAEDIFNNILSTCEITATIEAICPDDDADTPSPSPSPSPSIPDAEMGN</sequence>
<accession>A0ABM3QYT5</accession>
<reference evidence="4" key="1">
    <citation type="journal article" date="2021" name="Nat. Commun.">
        <title>Genomic analyses provide insights into spinach domestication and the genetic basis of agronomic traits.</title>
        <authorList>
            <person name="Cai X."/>
            <person name="Sun X."/>
            <person name="Xu C."/>
            <person name="Sun H."/>
            <person name="Wang X."/>
            <person name="Ge C."/>
            <person name="Zhang Z."/>
            <person name="Wang Q."/>
            <person name="Fei Z."/>
            <person name="Jiao C."/>
            <person name="Wang Q."/>
        </authorList>
    </citation>
    <scope>NUCLEOTIDE SEQUENCE [LARGE SCALE GENOMIC DNA]</scope>
    <source>
        <strain evidence="4">cv. Varoflay</strain>
    </source>
</reference>
<evidence type="ECO:0000259" key="3">
    <source>
        <dbReference type="Pfam" id="PF14368"/>
    </source>
</evidence>
<reference evidence="5" key="2">
    <citation type="submission" date="2025-08" db="UniProtKB">
        <authorList>
            <consortium name="RefSeq"/>
        </authorList>
    </citation>
    <scope>IDENTIFICATION</scope>
    <source>
        <tissue evidence="5">Leaf</tissue>
    </source>
</reference>
<dbReference type="RefSeq" id="XP_056688521.1">
    <property type="nucleotide sequence ID" value="XM_056832543.1"/>
</dbReference>
<dbReference type="InterPro" id="IPR016140">
    <property type="entry name" value="Bifunc_inhib/LTP/seed_store"/>
</dbReference>